<gene>
    <name evidence="2" type="ORF">CERSUDRAFT_38145</name>
</gene>
<protein>
    <recommendedName>
        <fullName evidence="1">DUF4219 domain-containing protein</fullName>
    </recommendedName>
</protein>
<feature type="non-terminal residue" evidence="2">
    <location>
        <position position="153"/>
    </location>
</feature>
<proteinExistence type="predicted"/>
<dbReference type="Pfam" id="PF14223">
    <property type="entry name" value="Retrotran_gag_2"/>
    <property type="match status" value="1"/>
</dbReference>
<evidence type="ECO:0000313" key="2">
    <source>
        <dbReference type="EMBL" id="EMD30468.1"/>
    </source>
</evidence>
<dbReference type="EMBL" id="KB446115">
    <property type="protein sequence ID" value="EMD30468.1"/>
    <property type="molecule type" value="Genomic_DNA"/>
</dbReference>
<evidence type="ECO:0000313" key="3">
    <source>
        <dbReference type="Proteomes" id="UP000016930"/>
    </source>
</evidence>
<dbReference type="OrthoDB" id="2799606at2759"/>
<dbReference type="STRING" id="914234.M2Q0X6"/>
<feature type="domain" description="DUF4219" evidence="1">
    <location>
        <begin position="13"/>
        <end position="37"/>
    </location>
</feature>
<organism evidence="2 3">
    <name type="scientific">Ceriporiopsis subvermispora (strain B)</name>
    <name type="common">White-rot fungus</name>
    <name type="synonym">Gelatoporia subvermispora</name>
    <dbReference type="NCBI Taxonomy" id="914234"/>
    <lineage>
        <taxon>Eukaryota</taxon>
        <taxon>Fungi</taxon>
        <taxon>Dikarya</taxon>
        <taxon>Basidiomycota</taxon>
        <taxon>Agaricomycotina</taxon>
        <taxon>Agaricomycetes</taxon>
        <taxon>Polyporales</taxon>
        <taxon>Gelatoporiaceae</taxon>
        <taxon>Gelatoporia</taxon>
    </lineage>
</organism>
<evidence type="ECO:0000259" key="1">
    <source>
        <dbReference type="Pfam" id="PF13961"/>
    </source>
</evidence>
<sequence>ITLTTVNFPALSDANYSEWVIRMEAELVRKDLWDVIELPAPMKDLKTEKEIAAWHEMHVAQGLATRLRLRRQFLRLVKDVSEPMSAWIGRVKEMAFRLEDVGVKVDDEDRILALTNGLDDSYEAFVISLDATPTAQLTLEYVVNRLLNEEMRR</sequence>
<reference evidence="2 3" key="1">
    <citation type="journal article" date="2012" name="Proc. Natl. Acad. Sci. U.S.A.">
        <title>Comparative genomics of Ceriporiopsis subvermispora and Phanerochaete chrysosporium provide insight into selective ligninolysis.</title>
        <authorList>
            <person name="Fernandez-Fueyo E."/>
            <person name="Ruiz-Duenas F.J."/>
            <person name="Ferreira P."/>
            <person name="Floudas D."/>
            <person name="Hibbett D.S."/>
            <person name="Canessa P."/>
            <person name="Larrondo L.F."/>
            <person name="James T.Y."/>
            <person name="Seelenfreund D."/>
            <person name="Lobos S."/>
            <person name="Polanco R."/>
            <person name="Tello M."/>
            <person name="Honda Y."/>
            <person name="Watanabe T."/>
            <person name="Watanabe T."/>
            <person name="Ryu J.S."/>
            <person name="Kubicek C.P."/>
            <person name="Schmoll M."/>
            <person name="Gaskell J."/>
            <person name="Hammel K.E."/>
            <person name="St John F.J."/>
            <person name="Vanden Wymelenberg A."/>
            <person name="Sabat G."/>
            <person name="Splinter BonDurant S."/>
            <person name="Syed K."/>
            <person name="Yadav J.S."/>
            <person name="Doddapaneni H."/>
            <person name="Subramanian V."/>
            <person name="Lavin J.L."/>
            <person name="Oguiza J.A."/>
            <person name="Perez G."/>
            <person name="Pisabarro A.G."/>
            <person name="Ramirez L."/>
            <person name="Santoyo F."/>
            <person name="Master E."/>
            <person name="Coutinho P.M."/>
            <person name="Henrissat B."/>
            <person name="Lombard V."/>
            <person name="Magnuson J.K."/>
            <person name="Kuees U."/>
            <person name="Hori C."/>
            <person name="Igarashi K."/>
            <person name="Samejima M."/>
            <person name="Held B.W."/>
            <person name="Barry K.W."/>
            <person name="LaButti K.M."/>
            <person name="Lapidus A."/>
            <person name="Lindquist E.A."/>
            <person name="Lucas S.M."/>
            <person name="Riley R."/>
            <person name="Salamov A.A."/>
            <person name="Hoffmeister D."/>
            <person name="Schwenk D."/>
            <person name="Hadar Y."/>
            <person name="Yarden O."/>
            <person name="de Vries R.P."/>
            <person name="Wiebenga A."/>
            <person name="Stenlid J."/>
            <person name="Eastwood D."/>
            <person name="Grigoriev I.V."/>
            <person name="Berka R.M."/>
            <person name="Blanchette R.A."/>
            <person name="Kersten P."/>
            <person name="Martinez A.T."/>
            <person name="Vicuna R."/>
            <person name="Cullen D."/>
        </authorList>
    </citation>
    <scope>NUCLEOTIDE SEQUENCE [LARGE SCALE GENOMIC DNA]</scope>
    <source>
        <strain evidence="2 3">B</strain>
    </source>
</reference>
<feature type="non-terminal residue" evidence="2">
    <location>
        <position position="1"/>
    </location>
</feature>
<dbReference type="Proteomes" id="UP000016930">
    <property type="component" value="Unassembled WGS sequence"/>
</dbReference>
<dbReference type="HOGENOM" id="CLU_098164_0_0_1"/>
<dbReference type="Pfam" id="PF13961">
    <property type="entry name" value="DUF4219"/>
    <property type="match status" value="1"/>
</dbReference>
<name>M2Q0X6_CERS8</name>
<accession>M2Q0X6</accession>
<keyword evidence="3" id="KW-1185">Reference proteome</keyword>
<dbReference type="AlphaFoldDB" id="M2Q0X6"/>
<dbReference type="InterPro" id="IPR025314">
    <property type="entry name" value="DUF4219"/>
</dbReference>